<evidence type="ECO:0000256" key="1">
    <source>
        <dbReference type="SAM" id="Phobius"/>
    </source>
</evidence>
<dbReference type="RefSeq" id="WP_072863161.1">
    <property type="nucleotide sequence ID" value="NZ_FQUI01000005.1"/>
</dbReference>
<proteinExistence type="predicted"/>
<keyword evidence="3" id="KW-1185">Reference proteome</keyword>
<dbReference type="AlphaFoldDB" id="A0A1M4TVR7"/>
<dbReference type="InterPro" id="IPR010026">
    <property type="entry name" value="Phage_holin_LL-H"/>
</dbReference>
<evidence type="ECO:0000313" key="2">
    <source>
        <dbReference type="EMBL" id="SHE48562.1"/>
    </source>
</evidence>
<keyword evidence="1" id="KW-0812">Transmembrane</keyword>
<protein>
    <submittedName>
        <fullName evidence="2">Bacteriophage holin of superfamily 6 (Holin_LLH)</fullName>
    </submittedName>
</protein>
<gene>
    <name evidence="2" type="ORF">SAMN02745164_00526</name>
</gene>
<keyword evidence="1" id="KW-0472">Membrane</keyword>
<dbReference type="EMBL" id="FQUI01000005">
    <property type="protein sequence ID" value="SHE48562.1"/>
    <property type="molecule type" value="Genomic_DNA"/>
</dbReference>
<dbReference type="Proteomes" id="UP000184334">
    <property type="component" value="Unassembled WGS sequence"/>
</dbReference>
<dbReference type="STRING" id="1122195.SAMN02745164_00526"/>
<dbReference type="Pfam" id="PF09682">
    <property type="entry name" value="Phage_holin_6_1"/>
    <property type="match status" value="1"/>
</dbReference>
<feature type="transmembrane region" description="Helical" evidence="1">
    <location>
        <begin position="6"/>
        <end position="22"/>
    </location>
</feature>
<dbReference type="OrthoDB" id="47317at2"/>
<accession>A0A1M4TVR7</accession>
<reference evidence="2" key="1">
    <citation type="submission" date="2016-11" db="EMBL/GenBank/DDBJ databases">
        <authorList>
            <person name="Varghese N."/>
            <person name="Submissions S."/>
        </authorList>
    </citation>
    <scope>NUCLEOTIDE SEQUENCE [LARGE SCALE GENOMIC DNA]</scope>
    <source>
        <strain evidence="2">DSM 16785</strain>
    </source>
</reference>
<evidence type="ECO:0000313" key="3">
    <source>
        <dbReference type="Proteomes" id="UP000184334"/>
    </source>
</evidence>
<keyword evidence="1" id="KW-1133">Transmembrane helix</keyword>
<sequence length="99" mass="11299">MEIIVYVLVGVAFLLGNLLLHSKKMESKIKIVRKIVTHVVEYVEQIGNLKNLHGEQKKKLAMNLAKKTLSEMHIKISDNLLDTIIESIVFYLNLQKGVK</sequence>
<name>A0A1M4TVR7_MARH1</name>
<organism evidence="2 3">
    <name type="scientific">Marinitoga hydrogenitolerans (strain DSM 16785 / JCM 12826 / AT1271)</name>
    <dbReference type="NCBI Taxonomy" id="1122195"/>
    <lineage>
        <taxon>Bacteria</taxon>
        <taxon>Thermotogati</taxon>
        <taxon>Thermotogota</taxon>
        <taxon>Thermotogae</taxon>
        <taxon>Petrotogales</taxon>
        <taxon>Petrotogaceae</taxon>
        <taxon>Marinitoga</taxon>
    </lineage>
</organism>
<comment type="caution">
    <text evidence="2">The sequence shown here is derived from an EMBL/GenBank/DDBJ whole genome shotgun (WGS) entry which is preliminary data.</text>
</comment>